<accession>A0ACC4BZQ5</accession>
<gene>
    <name evidence="1" type="ORF">D5086_014998</name>
</gene>
<dbReference type="Proteomes" id="UP000309997">
    <property type="component" value="Unassembled WGS sequence"/>
</dbReference>
<sequence length="76" mass="8241">MKLLALVLCSIQHLNAETSQVTIAQLLERSQSQLSPGYYQVSPHQTNMDQEPHNILIVLPSSPYPVTSGAGISQAP</sequence>
<dbReference type="EMBL" id="RCHU02000007">
    <property type="protein sequence ID" value="KAL3583937.1"/>
    <property type="molecule type" value="Genomic_DNA"/>
</dbReference>
<protein>
    <submittedName>
        <fullName evidence="1">Uncharacterized protein</fullName>
    </submittedName>
</protein>
<organism evidence="1 2">
    <name type="scientific">Populus alba</name>
    <name type="common">White poplar</name>
    <dbReference type="NCBI Taxonomy" id="43335"/>
    <lineage>
        <taxon>Eukaryota</taxon>
        <taxon>Viridiplantae</taxon>
        <taxon>Streptophyta</taxon>
        <taxon>Embryophyta</taxon>
        <taxon>Tracheophyta</taxon>
        <taxon>Spermatophyta</taxon>
        <taxon>Magnoliopsida</taxon>
        <taxon>eudicotyledons</taxon>
        <taxon>Gunneridae</taxon>
        <taxon>Pentapetalae</taxon>
        <taxon>rosids</taxon>
        <taxon>fabids</taxon>
        <taxon>Malpighiales</taxon>
        <taxon>Salicaceae</taxon>
        <taxon>Saliceae</taxon>
        <taxon>Populus</taxon>
    </lineage>
</organism>
<proteinExistence type="predicted"/>
<reference evidence="1 2" key="1">
    <citation type="journal article" date="2024" name="Plant Biotechnol. J.">
        <title>Genome and CRISPR/Cas9 system of a widespread forest tree (Populus alba) in the world.</title>
        <authorList>
            <person name="Liu Y.J."/>
            <person name="Jiang P.F."/>
            <person name="Han X.M."/>
            <person name="Li X.Y."/>
            <person name="Wang H.M."/>
            <person name="Wang Y.J."/>
            <person name="Wang X.X."/>
            <person name="Zeng Q.Y."/>
        </authorList>
    </citation>
    <scope>NUCLEOTIDE SEQUENCE [LARGE SCALE GENOMIC DNA]</scope>
    <source>
        <strain evidence="2">cv. PAL-ZL1</strain>
    </source>
</reference>
<evidence type="ECO:0000313" key="2">
    <source>
        <dbReference type="Proteomes" id="UP000309997"/>
    </source>
</evidence>
<evidence type="ECO:0000313" key="1">
    <source>
        <dbReference type="EMBL" id="KAL3583937.1"/>
    </source>
</evidence>
<comment type="caution">
    <text evidence="1">The sequence shown here is derived from an EMBL/GenBank/DDBJ whole genome shotgun (WGS) entry which is preliminary data.</text>
</comment>
<keyword evidence="2" id="KW-1185">Reference proteome</keyword>
<name>A0ACC4BZQ5_POPAL</name>